<dbReference type="KEGG" id="ols:Olsu_0308"/>
<reference evidence="1 2" key="1">
    <citation type="journal article" date="2010" name="Stand. Genomic Sci.">
        <title>Complete genome sequence of Olsenella uli type strain (VPI D76D-27C).</title>
        <authorList>
            <person name="Goker M."/>
            <person name="Held B."/>
            <person name="Lucas S."/>
            <person name="Nolan M."/>
            <person name="Yasawong M."/>
            <person name="Glavina Del Rio T."/>
            <person name="Tice H."/>
            <person name="Cheng J.F."/>
            <person name="Bruce D."/>
            <person name="Detter J.C."/>
            <person name="Tapia R."/>
            <person name="Han C."/>
            <person name="Goodwin L."/>
            <person name="Pitluck S."/>
            <person name="Liolios K."/>
            <person name="Ivanova N."/>
            <person name="Mavromatis K."/>
            <person name="Mikhailova N."/>
            <person name="Pati A."/>
            <person name="Chen A."/>
            <person name="Palaniappan K."/>
            <person name="Land M."/>
            <person name="Hauser L."/>
            <person name="Chang Y.J."/>
            <person name="Jeffries C.D."/>
            <person name="Rohde M."/>
            <person name="Sikorski J."/>
            <person name="Pukall R."/>
            <person name="Woyke T."/>
            <person name="Bristow J."/>
            <person name="Eisen J.A."/>
            <person name="Markowitz V."/>
            <person name="Hugenholtz P."/>
            <person name="Kyrpides N.C."/>
            <person name="Klenk H.P."/>
            <person name="Lapidus A."/>
        </authorList>
    </citation>
    <scope>NUCLEOTIDE SEQUENCE [LARGE SCALE GENOMIC DNA]</scope>
    <source>
        <strain evidence="2">ATCC 49627 / DSM 7084 / CIP 109912 / JCM 12494 / NCIMB 702895 / VPI D76D-27C</strain>
    </source>
</reference>
<organism evidence="1 2">
    <name type="scientific">Olsenella uli (strain ATCC 49627 / DSM 7084 / CCUG 31166 / CIP 109912 / JCM 12494 / LMG 11480 / NCIMB 702895 / VPI D76D-27C)</name>
    <name type="common">Lactobacillus uli</name>
    <dbReference type="NCBI Taxonomy" id="633147"/>
    <lineage>
        <taxon>Bacteria</taxon>
        <taxon>Bacillati</taxon>
        <taxon>Actinomycetota</taxon>
        <taxon>Coriobacteriia</taxon>
        <taxon>Coriobacteriales</taxon>
        <taxon>Atopobiaceae</taxon>
        <taxon>Olsenella</taxon>
    </lineage>
</organism>
<dbReference type="EMBL" id="CP002106">
    <property type="protein sequence ID" value="ADK67432.1"/>
    <property type="molecule type" value="Genomic_DNA"/>
</dbReference>
<accession>E1QYG8</accession>
<gene>
    <name evidence="1" type="ordered locus">Olsu_0308</name>
</gene>
<evidence type="ECO:0000313" key="1">
    <source>
        <dbReference type="EMBL" id="ADK67432.1"/>
    </source>
</evidence>
<dbReference type="Proteomes" id="UP000000333">
    <property type="component" value="Chromosome"/>
</dbReference>
<protein>
    <submittedName>
        <fullName evidence="1">Uncharacterized protein</fullName>
    </submittedName>
</protein>
<dbReference type="AlphaFoldDB" id="E1QYG8"/>
<proteinExistence type="predicted"/>
<evidence type="ECO:0000313" key="2">
    <source>
        <dbReference type="Proteomes" id="UP000000333"/>
    </source>
</evidence>
<keyword evidence="2" id="KW-1185">Reference proteome</keyword>
<sequence>MHYVTEDELREAYAREAFGSYELPEDARLTPGARQFLIDFRVRFEADASRAGSRVRPHEGPGATHREDGVGLDALVYDANLLGARLRLLARRTLGVDNTVAREAEGIGRKWQEACVAGDLADGEQEPGQCESPLGPAPVPALDAGIHPVFFEMACVHAQIGRYARSWAGAQEGMGPTEARVVRCWLADAACACALLEGAIARAEGEV</sequence>
<dbReference type="GeneID" id="78511773"/>
<dbReference type="eggNOG" id="COG4812">
    <property type="taxonomic scope" value="Bacteria"/>
</dbReference>
<dbReference type="RefSeq" id="WP_013251184.1">
    <property type="nucleotide sequence ID" value="NC_014363.1"/>
</dbReference>
<dbReference type="STRING" id="633147.Olsu_0308"/>
<name>E1QYG8_OLSUV</name>
<dbReference type="PATRIC" id="fig|633147.7.peg.1738"/>
<dbReference type="OrthoDB" id="306726at2"/>
<dbReference type="HOGENOM" id="CLU_1388189_0_0_11"/>